<dbReference type="Proteomes" id="UP000077521">
    <property type="component" value="Unassembled WGS sequence"/>
</dbReference>
<reference evidence="1" key="1">
    <citation type="submission" date="2016-04" db="EMBL/GenBank/DDBJ databases">
        <authorList>
            <person name="Nguyen H.D."/>
            <person name="Samba Siva P."/>
            <person name="Cullis J."/>
            <person name="Levesque C.A."/>
            <person name="Hambleton S."/>
        </authorList>
    </citation>
    <scope>NUCLEOTIDE SEQUENCE</scope>
    <source>
        <strain evidence="1">DAOMC 236416</strain>
    </source>
</reference>
<dbReference type="EMBL" id="LWDF02000205">
    <property type="protein sequence ID" value="KAE8254037.1"/>
    <property type="molecule type" value="Genomic_DNA"/>
</dbReference>
<organism evidence="1 2">
    <name type="scientific">Tilletia indica</name>
    <dbReference type="NCBI Taxonomy" id="43049"/>
    <lineage>
        <taxon>Eukaryota</taxon>
        <taxon>Fungi</taxon>
        <taxon>Dikarya</taxon>
        <taxon>Basidiomycota</taxon>
        <taxon>Ustilaginomycotina</taxon>
        <taxon>Exobasidiomycetes</taxon>
        <taxon>Tilletiales</taxon>
        <taxon>Tilletiaceae</taxon>
        <taxon>Tilletia</taxon>
    </lineage>
</organism>
<sequence length="208" mass="22927">MENSVSFTFEAFFVLSRAIRRLTTNLRSLPFPVWSVPHLTSICNGTHQLRRPALQSFELLSASGLGPIWLFNALTEPTKRPGSLLSPLGPSPSKTTVLLGPHRDRSACSREVLPSPSRSGRQFCSSEALMPITLQRISHALTHHPTIQIQLAHLAAILAVSNGHVINAPLLIKSIPPPLFYDPRYSALDTQIPESERLRSNSEAKKDV</sequence>
<dbReference type="AlphaFoldDB" id="A0A177TAD2"/>
<accession>A0A177TAD2</accession>
<gene>
    <name evidence="1" type="ORF">A4X13_0g3567</name>
</gene>
<reference evidence="1" key="2">
    <citation type="journal article" date="2019" name="IMA Fungus">
        <title>Genome sequencing and comparison of five Tilletia species to identify candidate genes for the detection of regulated species infecting wheat.</title>
        <authorList>
            <person name="Nguyen H.D.T."/>
            <person name="Sultana T."/>
            <person name="Kesanakurti P."/>
            <person name="Hambleton S."/>
        </authorList>
    </citation>
    <scope>NUCLEOTIDE SEQUENCE</scope>
    <source>
        <strain evidence="1">DAOMC 236416</strain>
    </source>
</reference>
<proteinExistence type="predicted"/>
<evidence type="ECO:0000313" key="1">
    <source>
        <dbReference type="EMBL" id="KAE8254037.1"/>
    </source>
</evidence>
<protein>
    <submittedName>
        <fullName evidence="1">Uncharacterized protein</fullName>
    </submittedName>
</protein>
<name>A0A177TAD2_9BASI</name>
<evidence type="ECO:0000313" key="2">
    <source>
        <dbReference type="Proteomes" id="UP000077521"/>
    </source>
</evidence>
<comment type="caution">
    <text evidence="1">The sequence shown here is derived from an EMBL/GenBank/DDBJ whole genome shotgun (WGS) entry which is preliminary data.</text>
</comment>
<keyword evidence="2" id="KW-1185">Reference proteome</keyword>